<keyword evidence="1" id="KW-0472">Membrane</keyword>
<feature type="transmembrane region" description="Helical" evidence="1">
    <location>
        <begin position="508"/>
        <end position="530"/>
    </location>
</feature>
<keyword evidence="1" id="KW-1133">Transmembrane helix</keyword>
<dbReference type="Gene3D" id="2.40.128.180">
    <property type="match status" value="4"/>
</dbReference>
<comment type="caution">
    <text evidence="2">The sequence shown here is derived from an EMBL/GenBank/DDBJ whole genome shotgun (WGS) entry which is preliminary data.</text>
</comment>
<evidence type="ECO:0000313" key="2">
    <source>
        <dbReference type="EMBL" id="MDR6227162.1"/>
    </source>
</evidence>
<feature type="transmembrane region" description="Helical" evidence="1">
    <location>
        <begin position="560"/>
        <end position="578"/>
    </location>
</feature>
<gene>
    <name evidence="2" type="ORF">JOE21_003177</name>
</gene>
<name>A0ABU1IQT6_9BACL</name>
<dbReference type="RefSeq" id="WP_309868073.1">
    <property type="nucleotide sequence ID" value="NZ_JAVDQG010000008.1"/>
</dbReference>
<proteinExistence type="predicted"/>
<feature type="transmembrane region" description="Helical" evidence="1">
    <location>
        <begin position="536"/>
        <end position="553"/>
    </location>
</feature>
<sequence>MGLTQWKVDVDGEKRIVQLQHKGKKGTVQVDGDPVMEWKIPRLESSHHLTRIGSRLLGIHLYEDLREAAGWRYDCSLDGLSVVTQNSVWIRESTPYNGGYRRWDIDLCGQRIQIGMRHKVMTGSILLELNRDPVTNLTMDIRSDEGDAFLPMCGHRVGIHIRETEDFSFRYDCSVDGRSVTTGQMIAPARLLANEGGFAWMGKVDETSHLFRFEHRPFRSRATLWVDGKEAGSTGPFWEDRKESWYSFRWSGHHVMVQVREMRDFEYEYLLVLDGRSLITGESVQPPEITEPEITEVEAESTHDAWDLELTDGPHRVEVDGTFTQRIRVDGVEVAKTSLWDLGDSWHPFAIGKHSCAVLFQPGTFTHRAHLFVDGTNAATGEDMLPLKVIPAGGRPKWWMFRTPQGVRRVELHHQWWWLGGVCQIRVDGEPVLKKRRWNPEATFHFYVDGLSCQMQIEYDPADNQYDYHLWVDGNRIETGKVVPAEQEEKSPQPPAAPSWRKRLRSAVGIYLFGVAALYVLHSLARWLGWAEPRELLWYFTLPLISVFTYLLHGSKAEKWVYAVMIIAVAGFGIYFWITD</sequence>
<keyword evidence="1" id="KW-0812">Transmembrane</keyword>
<evidence type="ECO:0000256" key="1">
    <source>
        <dbReference type="SAM" id="Phobius"/>
    </source>
</evidence>
<organism evidence="2 3">
    <name type="scientific">Desmospora profundinema</name>
    <dbReference type="NCBI Taxonomy" id="1571184"/>
    <lineage>
        <taxon>Bacteria</taxon>
        <taxon>Bacillati</taxon>
        <taxon>Bacillota</taxon>
        <taxon>Bacilli</taxon>
        <taxon>Bacillales</taxon>
        <taxon>Thermoactinomycetaceae</taxon>
        <taxon>Desmospora</taxon>
    </lineage>
</organism>
<reference evidence="2 3" key="1">
    <citation type="submission" date="2023-07" db="EMBL/GenBank/DDBJ databases">
        <title>Genomic Encyclopedia of Type Strains, Phase IV (KMG-IV): sequencing the most valuable type-strain genomes for metagenomic binning, comparative biology and taxonomic classification.</title>
        <authorList>
            <person name="Goeker M."/>
        </authorList>
    </citation>
    <scope>NUCLEOTIDE SEQUENCE [LARGE SCALE GENOMIC DNA]</scope>
    <source>
        <strain evidence="2 3">DSM 45903</strain>
    </source>
</reference>
<dbReference type="InterPro" id="IPR038513">
    <property type="entry name" value="FAIM1_dom_sf"/>
</dbReference>
<accession>A0ABU1IQT6</accession>
<evidence type="ECO:0000313" key="3">
    <source>
        <dbReference type="Proteomes" id="UP001185012"/>
    </source>
</evidence>
<protein>
    <submittedName>
        <fullName evidence="2">Uncharacterized protein</fullName>
    </submittedName>
</protein>
<dbReference type="Proteomes" id="UP001185012">
    <property type="component" value="Unassembled WGS sequence"/>
</dbReference>
<dbReference type="EMBL" id="JAVDQG010000008">
    <property type="protein sequence ID" value="MDR6227162.1"/>
    <property type="molecule type" value="Genomic_DNA"/>
</dbReference>
<keyword evidence="3" id="KW-1185">Reference proteome</keyword>